<reference evidence="2" key="1">
    <citation type="journal article" date="2014" name="Front. Microbiol.">
        <title>High frequency of phylogenetically diverse reductive dehalogenase-homologous genes in deep subseafloor sedimentary metagenomes.</title>
        <authorList>
            <person name="Kawai M."/>
            <person name="Futagami T."/>
            <person name="Toyoda A."/>
            <person name="Takaki Y."/>
            <person name="Nishi S."/>
            <person name="Hori S."/>
            <person name="Arai W."/>
            <person name="Tsubouchi T."/>
            <person name="Morono Y."/>
            <person name="Uchiyama I."/>
            <person name="Ito T."/>
            <person name="Fujiyama A."/>
            <person name="Inagaki F."/>
            <person name="Takami H."/>
        </authorList>
    </citation>
    <scope>NUCLEOTIDE SEQUENCE</scope>
    <source>
        <strain evidence="2">Expedition CK06-06</strain>
    </source>
</reference>
<name>X0RYQ9_9ZZZZ</name>
<dbReference type="AlphaFoldDB" id="X0RYQ9"/>
<comment type="caution">
    <text evidence="2">The sequence shown here is derived from an EMBL/GenBank/DDBJ whole genome shotgun (WGS) entry which is preliminary data.</text>
</comment>
<feature type="compositionally biased region" description="Acidic residues" evidence="1">
    <location>
        <begin position="59"/>
        <end position="73"/>
    </location>
</feature>
<feature type="region of interest" description="Disordered" evidence="1">
    <location>
        <begin position="59"/>
        <end position="96"/>
    </location>
</feature>
<protein>
    <submittedName>
        <fullName evidence="2">Uncharacterized protein</fullName>
    </submittedName>
</protein>
<dbReference type="EMBL" id="BARS01006449">
    <property type="protein sequence ID" value="GAF68892.1"/>
    <property type="molecule type" value="Genomic_DNA"/>
</dbReference>
<evidence type="ECO:0000313" key="2">
    <source>
        <dbReference type="EMBL" id="GAF68892.1"/>
    </source>
</evidence>
<evidence type="ECO:0000256" key="1">
    <source>
        <dbReference type="SAM" id="MobiDB-lite"/>
    </source>
</evidence>
<accession>X0RYQ9</accession>
<sequence length="127" mass="14031">MNTNIKISLNDLDRAKLLAWTGRTGLISRKDLTLLVLGLIEGIKDGTLKPISYEAIVESDESAEGPLEDEPETSGDRGFRGFVPSRGDEDYLTQPKDPGIAAACSRILDDTALIEKLTWETIERNRK</sequence>
<gene>
    <name evidence="2" type="ORF">S01H1_12553</name>
</gene>
<proteinExistence type="predicted"/>
<organism evidence="2">
    <name type="scientific">marine sediment metagenome</name>
    <dbReference type="NCBI Taxonomy" id="412755"/>
    <lineage>
        <taxon>unclassified sequences</taxon>
        <taxon>metagenomes</taxon>
        <taxon>ecological metagenomes</taxon>
    </lineage>
</organism>